<dbReference type="EC" id="6.3.5.4" evidence="3"/>
<evidence type="ECO:0000313" key="14">
    <source>
        <dbReference type="Proteomes" id="UP000184310"/>
    </source>
</evidence>
<dbReference type="PIRSF" id="PIRSF001589">
    <property type="entry name" value="Asn_synthetase_glu-h"/>
    <property type="match status" value="1"/>
</dbReference>
<dbReference type="Pfam" id="PF00733">
    <property type="entry name" value="Asn_synthase"/>
    <property type="match status" value="1"/>
</dbReference>
<feature type="binding site" evidence="10">
    <location>
        <position position="290"/>
    </location>
    <ligand>
        <name>ATP</name>
        <dbReference type="ChEBI" id="CHEBI:30616"/>
    </ligand>
</feature>
<dbReference type="CDD" id="cd00712">
    <property type="entry name" value="AsnB"/>
    <property type="match status" value="1"/>
</dbReference>
<dbReference type="Gene3D" id="3.40.50.620">
    <property type="entry name" value="HUPs"/>
    <property type="match status" value="1"/>
</dbReference>
<feature type="active site" description="For GATase activity" evidence="9">
    <location>
        <position position="2"/>
    </location>
</feature>
<dbReference type="Gene3D" id="3.60.20.10">
    <property type="entry name" value="Glutamine Phosphoribosylpyrophosphate, subunit 1, domain 1"/>
    <property type="match status" value="1"/>
</dbReference>
<feature type="binding site" evidence="10">
    <location>
        <begin position="361"/>
        <end position="362"/>
    </location>
    <ligand>
        <name>ATP</name>
        <dbReference type="ChEBI" id="CHEBI:30616"/>
    </ligand>
</feature>
<evidence type="ECO:0000256" key="3">
    <source>
        <dbReference type="ARBA" id="ARBA00012737"/>
    </source>
</evidence>
<dbReference type="GO" id="GO:0005524">
    <property type="term" value="F:ATP binding"/>
    <property type="evidence" value="ECO:0007669"/>
    <property type="project" value="UniProtKB-KW"/>
</dbReference>
<dbReference type="InterPro" id="IPR051786">
    <property type="entry name" value="ASN_synthetase/amidase"/>
</dbReference>
<dbReference type="Proteomes" id="UP000184310">
    <property type="component" value="Unassembled WGS sequence"/>
</dbReference>
<dbReference type="NCBIfam" id="TIGR01536">
    <property type="entry name" value="asn_synth_AEB"/>
    <property type="match status" value="1"/>
</dbReference>
<evidence type="ECO:0000259" key="12">
    <source>
        <dbReference type="PROSITE" id="PS51278"/>
    </source>
</evidence>
<name>A0A1M6QDA1_9CLOT</name>
<gene>
    <name evidence="13" type="ORF">SAMN02745163_03367</name>
</gene>
<dbReference type="SUPFAM" id="SSF52402">
    <property type="entry name" value="Adenine nucleotide alpha hydrolases-like"/>
    <property type="match status" value="1"/>
</dbReference>
<dbReference type="PANTHER" id="PTHR43284:SF1">
    <property type="entry name" value="ASPARAGINE SYNTHETASE"/>
    <property type="match status" value="1"/>
</dbReference>
<evidence type="ECO:0000256" key="8">
    <source>
        <dbReference type="ARBA" id="ARBA00048741"/>
    </source>
</evidence>
<dbReference type="PANTHER" id="PTHR43284">
    <property type="entry name" value="ASPARAGINE SYNTHETASE (GLUTAMINE-HYDROLYZING)"/>
    <property type="match status" value="1"/>
</dbReference>
<evidence type="ECO:0000313" key="13">
    <source>
        <dbReference type="EMBL" id="SHK18166.1"/>
    </source>
</evidence>
<dbReference type="STRING" id="1121302.SAMN02745163_03367"/>
<dbReference type="InterPro" id="IPR033738">
    <property type="entry name" value="AsnB_N"/>
</dbReference>
<proteinExistence type="inferred from homology"/>
<dbReference type="AlphaFoldDB" id="A0A1M6QDA1"/>
<dbReference type="Pfam" id="PF13537">
    <property type="entry name" value="GATase_7"/>
    <property type="match status" value="1"/>
</dbReference>
<dbReference type="EMBL" id="FQZB01000014">
    <property type="protein sequence ID" value="SHK18166.1"/>
    <property type="molecule type" value="Genomic_DNA"/>
</dbReference>
<dbReference type="PROSITE" id="PS51278">
    <property type="entry name" value="GATASE_TYPE_2"/>
    <property type="match status" value="1"/>
</dbReference>
<dbReference type="InterPro" id="IPR017932">
    <property type="entry name" value="GATase_2_dom"/>
</dbReference>
<keyword evidence="6 9" id="KW-0061">Asparagine biosynthesis</keyword>
<evidence type="ECO:0000256" key="4">
    <source>
        <dbReference type="ARBA" id="ARBA00022741"/>
    </source>
</evidence>
<evidence type="ECO:0000256" key="2">
    <source>
        <dbReference type="ARBA" id="ARBA00005752"/>
    </source>
</evidence>
<evidence type="ECO:0000256" key="1">
    <source>
        <dbReference type="ARBA" id="ARBA00005187"/>
    </source>
</evidence>
<evidence type="ECO:0000256" key="7">
    <source>
        <dbReference type="ARBA" id="ARBA00022962"/>
    </source>
</evidence>
<dbReference type="GO" id="GO:0006529">
    <property type="term" value="P:asparagine biosynthetic process"/>
    <property type="evidence" value="ECO:0007669"/>
    <property type="project" value="UniProtKB-KW"/>
</dbReference>
<evidence type="ECO:0000256" key="6">
    <source>
        <dbReference type="ARBA" id="ARBA00022888"/>
    </source>
</evidence>
<dbReference type="InterPro" id="IPR029055">
    <property type="entry name" value="Ntn_hydrolases_N"/>
</dbReference>
<organism evidence="13 14">
    <name type="scientific">Clostridium cavendishii DSM 21758</name>
    <dbReference type="NCBI Taxonomy" id="1121302"/>
    <lineage>
        <taxon>Bacteria</taxon>
        <taxon>Bacillati</taxon>
        <taxon>Bacillota</taxon>
        <taxon>Clostridia</taxon>
        <taxon>Eubacteriales</taxon>
        <taxon>Clostridiaceae</taxon>
        <taxon>Clostridium</taxon>
    </lineage>
</organism>
<keyword evidence="4 10" id="KW-0547">Nucleotide-binding</keyword>
<comment type="catalytic activity">
    <reaction evidence="8">
        <text>L-aspartate + L-glutamine + ATP + H2O = L-asparagine + L-glutamate + AMP + diphosphate + H(+)</text>
        <dbReference type="Rhea" id="RHEA:12228"/>
        <dbReference type="ChEBI" id="CHEBI:15377"/>
        <dbReference type="ChEBI" id="CHEBI:15378"/>
        <dbReference type="ChEBI" id="CHEBI:29985"/>
        <dbReference type="ChEBI" id="CHEBI:29991"/>
        <dbReference type="ChEBI" id="CHEBI:30616"/>
        <dbReference type="ChEBI" id="CHEBI:33019"/>
        <dbReference type="ChEBI" id="CHEBI:58048"/>
        <dbReference type="ChEBI" id="CHEBI:58359"/>
        <dbReference type="ChEBI" id="CHEBI:456215"/>
        <dbReference type="EC" id="6.3.5.4"/>
    </reaction>
</comment>
<evidence type="ECO:0000256" key="9">
    <source>
        <dbReference type="PIRSR" id="PIRSR001589-1"/>
    </source>
</evidence>
<keyword evidence="5 10" id="KW-0067">ATP-binding</keyword>
<evidence type="ECO:0000256" key="5">
    <source>
        <dbReference type="ARBA" id="ARBA00022840"/>
    </source>
</evidence>
<dbReference type="GO" id="GO:0004066">
    <property type="term" value="F:asparagine synthase (glutamine-hydrolyzing) activity"/>
    <property type="evidence" value="ECO:0007669"/>
    <property type="project" value="UniProtKB-EC"/>
</dbReference>
<sequence>MCGINGIFSKSIINDIGYRIEKMNNSIAHRGPDDGNYRLFDKRIALGHRRLSIIDTNSRANQPMISNSGRWIIVFNGEIYNYLELKKRVRYDFKTSSDTEVILAYVEKFGFEEFLKNANGMFAIALYDLKNDKIFLARDRMGVKPLFFFMDNDRIVFSSEIKGILNSGLVEAKFNEDAIDEYLGYRYVREPYTFFKEIYQLESGTFVSIDSELNFCKKRFWNLPDEFNMDCNYDEDKITEEFNNKIIDAIKRRLISDVPLGTYLSGGVDSSLITAITTETLKTQINTYTIGFPEMNEFGYAKLVSEKYNTIHHEIQINTDNYFNTMNEVISYKDAPLGVPNEIPLAVMSKILKEKITVVLSGEGADELMGGYGKIFRSPFDYQNLDNEDKSFYDYFINKYEYVPRNLRDKYLRTSTKLRNQFDEKLGEEFKNKLNEENVFRFFHKYHVKGLLHRVDITTMLAGVEARVPFLDYELIEYSYKNIPYELKLKWKDEKLKKESRKVSSNIYSEVNDIPKYLLKKIGYKYLPKEIIERKKVGFPVPLNEWMELLELEAKEILTDAYWLKFEKINELIEESKNNSRAGQIIWMFINIELFRKKYFLKEWIY</sequence>
<protein>
    <recommendedName>
        <fullName evidence="3">asparagine synthase (glutamine-hydrolyzing)</fullName>
        <ecNumber evidence="3">6.3.5.4</ecNumber>
    </recommendedName>
</protein>
<keyword evidence="9" id="KW-0028">Amino-acid biosynthesis</keyword>
<dbReference type="CDD" id="cd01991">
    <property type="entry name" value="Asn_synthase_B_C"/>
    <property type="match status" value="1"/>
</dbReference>
<feature type="domain" description="Glutamine amidotransferase type-2" evidence="12">
    <location>
        <begin position="2"/>
        <end position="212"/>
    </location>
</feature>
<keyword evidence="7 9" id="KW-0315">Glutamine amidotransferase</keyword>
<comment type="pathway">
    <text evidence="1">Amino-acid biosynthesis; L-asparagine biosynthesis; L-asparagine from L-aspartate (L-Gln route): step 1/1.</text>
</comment>
<comment type="similarity">
    <text evidence="2">Belongs to the asparagine synthetase family.</text>
</comment>
<dbReference type="InterPro" id="IPR006426">
    <property type="entry name" value="Asn_synth_AEB"/>
</dbReference>
<dbReference type="InterPro" id="IPR001962">
    <property type="entry name" value="Asn_synthase"/>
</dbReference>
<accession>A0A1M6QDA1</accession>
<evidence type="ECO:0000256" key="10">
    <source>
        <dbReference type="PIRSR" id="PIRSR001589-2"/>
    </source>
</evidence>
<evidence type="ECO:0000256" key="11">
    <source>
        <dbReference type="PIRSR" id="PIRSR001589-3"/>
    </source>
</evidence>
<dbReference type="SUPFAM" id="SSF56235">
    <property type="entry name" value="N-terminal nucleophile aminohydrolases (Ntn hydrolases)"/>
    <property type="match status" value="1"/>
</dbReference>
<feature type="binding site" evidence="10">
    <location>
        <position position="98"/>
    </location>
    <ligand>
        <name>L-glutamine</name>
        <dbReference type="ChEBI" id="CHEBI:58359"/>
    </ligand>
</feature>
<keyword evidence="14" id="KW-1185">Reference proteome</keyword>
<dbReference type="RefSeq" id="WP_072990528.1">
    <property type="nucleotide sequence ID" value="NZ_FQZB01000014.1"/>
</dbReference>
<reference evidence="13 14" key="1">
    <citation type="submission" date="2016-11" db="EMBL/GenBank/DDBJ databases">
        <authorList>
            <person name="Jaros S."/>
            <person name="Januszkiewicz K."/>
            <person name="Wedrychowicz H."/>
        </authorList>
    </citation>
    <scope>NUCLEOTIDE SEQUENCE [LARGE SCALE GENOMIC DNA]</scope>
    <source>
        <strain evidence="13 14">DSM 21758</strain>
    </source>
</reference>
<dbReference type="OrthoDB" id="9763290at2"/>
<feature type="site" description="Important for beta-aspartyl-AMP intermediate formation" evidence="11">
    <location>
        <position position="363"/>
    </location>
</feature>
<dbReference type="InterPro" id="IPR014729">
    <property type="entry name" value="Rossmann-like_a/b/a_fold"/>
</dbReference>